<keyword evidence="2" id="KW-1185">Reference proteome</keyword>
<dbReference type="Gene3D" id="3.90.550.10">
    <property type="entry name" value="Spore Coat Polysaccharide Biosynthesis Protein SpsA, Chain A"/>
    <property type="match status" value="1"/>
</dbReference>
<reference evidence="1" key="1">
    <citation type="submission" date="2021-02" db="EMBL/GenBank/DDBJ databases">
        <title>Genome sequence Cadophora malorum strain M34.</title>
        <authorList>
            <person name="Stefanovic E."/>
            <person name="Vu D."/>
            <person name="Scully C."/>
            <person name="Dijksterhuis J."/>
            <person name="Roader J."/>
            <person name="Houbraken J."/>
        </authorList>
    </citation>
    <scope>NUCLEOTIDE SEQUENCE</scope>
    <source>
        <strain evidence="1">M34</strain>
    </source>
</reference>
<sequence length="796" mass="89280">MPGLTNIEVPIEAPKCINGNNNSSSQALNIIIPIGGIGSRFSKVGYRYPKPLINIIGRPMILRLIDKLSLRPEDTLWMAVNIEIDDEFRIGQLVLKTFPQVDFRLLRLKHQTKGASETLYMTAQSMGAEHMARRTVSLDYVRNMPVQYGAVSYFPDNGINPIYSYIKTEESTDGNAIPLITDIREKIAISNKANTGAYVFATAQLMHTWAAKNIDSHALRPKGSDIGEYYTSQMIGTMIHDAKLPFLGLPFLKKDFSCVGTPEQLEELLMQMKDGKRPNQVKKRRFCFDLDMTLVGVPAVSGDYSTCPPILKNIRLVQQLHKAGHHIIIQTARRMRTHNGNVGAILKDVGVVTLHQLARYDIPFHDIHFGKPWADVYIDDLAVNANLDTMKEIGWLLDEADPNSLLEPEGAPTRPVMPRANTTTKEMVAARDFNTIQIVGDKVIKSSKSDAILGELYFYSHLPTNLLPVFPTPFAVDFLPETGNYTIEMEYRQGLTFSHLLVGRSITEGRLLTLLTALHSIHTTSSTLSERLPISPALAQKFAQHSPSRSNSSSNVNIYANYGMKLRSRYYNNTARYSALGPHSAECFSRLSEFLDTYEAEDKGVHVPIIHGDPVFSNAILSQDDKSVSFIDVRCQLEDRLTMQGDIHYDLAKILQSLVGYDHILFRDLDSLPTATQPLLDEADERILMRLQDVFWRFLEEKYAVSIHRKTLLKITTSLLFSLIPLHKVELGPLFLRLCMSTLELARGIPYKKATATAGAAMSVGREEKGMAKNEVQVEVKEEIEVEVDMARITVS</sequence>
<dbReference type="InterPro" id="IPR011009">
    <property type="entry name" value="Kinase-like_dom_sf"/>
</dbReference>
<dbReference type="SUPFAM" id="SSF56784">
    <property type="entry name" value="HAD-like"/>
    <property type="match status" value="1"/>
</dbReference>
<dbReference type="EMBL" id="JAFJYH010000671">
    <property type="protein sequence ID" value="KAG4410555.1"/>
    <property type="molecule type" value="Genomic_DNA"/>
</dbReference>
<dbReference type="Gene3D" id="3.40.50.1000">
    <property type="entry name" value="HAD superfamily/HAD-like"/>
    <property type="match status" value="1"/>
</dbReference>
<dbReference type="SUPFAM" id="SSF53448">
    <property type="entry name" value="Nucleotide-diphospho-sugar transferases"/>
    <property type="match status" value="1"/>
</dbReference>
<dbReference type="OrthoDB" id="10259470at2759"/>
<dbReference type="SUPFAM" id="SSF56112">
    <property type="entry name" value="Protein kinase-like (PK-like)"/>
    <property type="match status" value="1"/>
</dbReference>
<dbReference type="InterPro" id="IPR036412">
    <property type="entry name" value="HAD-like_sf"/>
</dbReference>
<dbReference type="InterPro" id="IPR023214">
    <property type="entry name" value="HAD_sf"/>
</dbReference>
<accession>A0A8H7T162</accession>
<evidence type="ECO:0008006" key="3">
    <source>
        <dbReference type="Google" id="ProtNLM"/>
    </source>
</evidence>
<evidence type="ECO:0000313" key="1">
    <source>
        <dbReference type="EMBL" id="KAG4410555.1"/>
    </source>
</evidence>
<comment type="caution">
    <text evidence="1">The sequence shown here is derived from an EMBL/GenBank/DDBJ whole genome shotgun (WGS) entry which is preliminary data.</text>
</comment>
<organism evidence="1 2">
    <name type="scientific">Cadophora malorum</name>
    <dbReference type="NCBI Taxonomy" id="108018"/>
    <lineage>
        <taxon>Eukaryota</taxon>
        <taxon>Fungi</taxon>
        <taxon>Dikarya</taxon>
        <taxon>Ascomycota</taxon>
        <taxon>Pezizomycotina</taxon>
        <taxon>Leotiomycetes</taxon>
        <taxon>Helotiales</taxon>
        <taxon>Ploettnerulaceae</taxon>
        <taxon>Cadophora</taxon>
    </lineage>
</organism>
<dbReference type="InterPro" id="IPR029044">
    <property type="entry name" value="Nucleotide-diphossugar_trans"/>
</dbReference>
<dbReference type="AlphaFoldDB" id="A0A8H7T162"/>
<dbReference type="Proteomes" id="UP000664132">
    <property type="component" value="Unassembled WGS sequence"/>
</dbReference>
<gene>
    <name evidence="1" type="ORF">IFR04_016311</name>
</gene>
<protein>
    <recommendedName>
        <fullName evidence="3">Capsule biosynthesis phosphatase</fullName>
    </recommendedName>
</protein>
<proteinExistence type="predicted"/>
<evidence type="ECO:0000313" key="2">
    <source>
        <dbReference type="Proteomes" id="UP000664132"/>
    </source>
</evidence>
<name>A0A8H7T162_9HELO</name>